<reference evidence="2" key="1">
    <citation type="submission" date="2020-07" db="EMBL/GenBank/DDBJ databases">
        <title>Multicomponent nature underlies the extraordinary mechanical properties of spider dragline silk.</title>
        <authorList>
            <person name="Kono N."/>
            <person name="Nakamura H."/>
            <person name="Mori M."/>
            <person name="Yoshida Y."/>
            <person name="Ohtoshi R."/>
            <person name="Malay A.D."/>
            <person name="Moran D.A.P."/>
            <person name="Tomita M."/>
            <person name="Numata K."/>
            <person name="Arakawa K."/>
        </authorList>
    </citation>
    <scope>NUCLEOTIDE SEQUENCE</scope>
</reference>
<feature type="compositionally biased region" description="Polar residues" evidence="1">
    <location>
        <begin position="32"/>
        <end position="47"/>
    </location>
</feature>
<keyword evidence="3" id="KW-1185">Reference proteome</keyword>
<sequence>MKQSQTFMWCKRFRKGRKSVKEDDYSRHSPISLANDSAKSGSVSEQGPTVKCLDYCAGVCTPKTIIHSILKKDLQMRKNWTTIGSCVKSTL</sequence>
<accession>A0A8X6KWE8</accession>
<name>A0A8X6KWE8_TRICU</name>
<comment type="caution">
    <text evidence="2">The sequence shown here is derived from an EMBL/GenBank/DDBJ whole genome shotgun (WGS) entry which is preliminary data.</text>
</comment>
<proteinExistence type="predicted"/>
<protein>
    <submittedName>
        <fullName evidence="2">Uncharacterized protein</fullName>
    </submittedName>
</protein>
<feature type="region of interest" description="Disordered" evidence="1">
    <location>
        <begin position="15"/>
        <end position="47"/>
    </location>
</feature>
<dbReference type="AlphaFoldDB" id="A0A8X6KWE8"/>
<organism evidence="2 3">
    <name type="scientific">Trichonephila clavata</name>
    <name type="common">Joro spider</name>
    <name type="synonym">Nephila clavata</name>
    <dbReference type="NCBI Taxonomy" id="2740835"/>
    <lineage>
        <taxon>Eukaryota</taxon>
        <taxon>Metazoa</taxon>
        <taxon>Ecdysozoa</taxon>
        <taxon>Arthropoda</taxon>
        <taxon>Chelicerata</taxon>
        <taxon>Arachnida</taxon>
        <taxon>Araneae</taxon>
        <taxon>Araneomorphae</taxon>
        <taxon>Entelegynae</taxon>
        <taxon>Araneoidea</taxon>
        <taxon>Nephilidae</taxon>
        <taxon>Trichonephila</taxon>
    </lineage>
</organism>
<dbReference type="Proteomes" id="UP000887116">
    <property type="component" value="Unassembled WGS sequence"/>
</dbReference>
<evidence type="ECO:0000313" key="3">
    <source>
        <dbReference type="Proteomes" id="UP000887116"/>
    </source>
</evidence>
<evidence type="ECO:0000313" key="2">
    <source>
        <dbReference type="EMBL" id="GFQ86626.1"/>
    </source>
</evidence>
<gene>
    <name evidence="2" type="ORF">TNCT_525321</name>
</gene>
<dbReference type="EMBL" id="BMAO01003242">
    <property type="protein sequence ID" value="GFQ86626.1"/>
    <property type="molecule type" value="Genomic_DNA"/>
</dbReference>
<evidence type="ECO:0000256" key="1">
    <source>
        <dbReference type="SAM" id="MobiDB-lite"/>
    </source>
</evidence>